<dbReference type="RefSeq" id="WP_342372926.1">
    <property type="nucleotide sequence ID" value="NZ_CP115965.1"/>
</dbReference>
<organism evidence="1 2">
    <name type="scientific">Propioniciclava soli</name>
    <dbReference type="NCBI Taxonomy" id="2775081"/>
    <lineage>
        <taxon>Bacteria</taxon>
        <taxon>Bacillati</taxon>
        <taxon>Actinomycetota</taxon>
        <taxon>Actinomycetes</taxon>
        <taxon>Propionibacteriales</taxon>
        <taxon>Propionibacteriaceae</taxon>
        <taxon>Propioniciclava</taxon>
    </lineage>
</organism>
<proteinExistence type="predicted"/>
<name>A0ABZ3CBJ7_9ACTN</name>
<keyword evidence="2" id="KW-1185">Reference proteome</keyword>
<evidence type="ECO:0000313" key="1">
    <source>
        <dbReference type="EMBL" id="WZW99140.1"/>
    </source>
</evidence>
<sequence length="186" mass="20330">MRPAGWARVRDALAAPARPVVLIDGGSGAGKTSLARALADDWPGPVRLVSLDDVYPGWEGLRAGSDAVARDILHPRRPGFERWDWERGRAAGWVDLDPAEALIVEGCGTLTPANRALATGGLWVSAPPALRRARALGRDGETFAAHWAIWAAQERAHWREHRPRALADWICTRDTMVRGPFRVTPP</sequence>
<accession>A0ABZ3CBJ7</accession>
<dbReference type="EMBL" id="CP115965">
    <property type="protein sequence ID" value="WZW99140.1"/>
    <property type="molecule type" value="Genomic_DNA"/>
</dbReference>
<dbReference type="SUPFAM" id="SSF52540">
    <property type="entry name" value="P-loop containing nucleoside triphosphate hydrolases"/>
    <property type="match status" value="1"/>
</dbReference>
<dbReference type="Gene3D" id="3.40.50.300">
    <property type="entry name" value="P-loop containing nucleotide triphosphate hydrolases"/>
    <property type="match status" value="1"/>
</dbReference>
<protein>
    <submittedName>
        <fullName evidence="1">Cobalt ABC transporter</fullName>
    </submittedName>
</protein>
<evidence type="ECO:0000313" key="2">
    <source>
        <dbReference type="Proteomes" id="UP001434337"/>
    </source>
</evidence>
<reference evidence="1 2" key="1">
    <citation type="journal article" date="2023" name="Environ Microbiome">
        <title>A coral-associated actinobacterium mitigates coral bleaching under heat stress.</title>
        <authorList>
            <person name="Li J."/>
            <person name="Zou Y."/>
            <person name="Li Q."/>
            <person name="Zhang J."/>
            <person name="Bourne D.G."/>
            <person name="Lyu Y."/>
            <person name="Liu C."/>
            <person name="Zhang S."/>
        </authorList>
    </citation>
    <scope>NUCLEOTIDE SEQUENCE [LARGE SCALE GENOMIC DNA]</scope>
    <source>
        <strain evidence="1 2">SCSIO 13291</strain>
    </source>
</reference>
<gene>
    <name evidence="1" type="ORF">PCC79_02760</name>
</gene>
<dbReference type="NCBIfam" id="NF005115">
    <property type="entry name" value="PRK06547.1"/>
    <property type="match status" value="1"/>
</dbReference>
<dbReference type="InterPro" id="IPR027417">
    <property type="entry name" value="P-loop_NTPase"/>
</dbReference>
<dbReference type="Proteomes" id="UP001434337">
    <property type="component" value="Chromosome"/>
</dbReference>